<dbReference type="CDD" id="cd03024">
    <property type="entry name" value="DsbA_FrnE"/>
    <property type="match status" value="1"/>
</dbReference>
<protein>
    <submittedName>
        <fullName evidence="2">DSBA-like thioredoxin family protein</fullName>
    </submittedName>
</protein>
<dbReference type="GO" id="GO:0016491">
    <property type="term" value="F:oxidoreductase activity"/>
    <property type="evidence" value="ECO:0007669"/>
    <property type="project" value="InterPro"/>
</dbReference>
<evidence type="ECO:0000313" key="2">
    <source>
        <dbReference type="EMBL" id="BAQ69107.1"/>
    </source>
</evidence>
<name>A0A0D6B1W7_RHOSU</name>
<dbReference type="SUPFAM" id="SSF52833">
    <property type="entry name" value="Thioredoxin-like"/>
    <property type="match status" value="1"/>
</dbReference>
<dbReference type="Pfam" id="PF01323">
    <property type="entry name" value="DSBA"/>
    <property type="match status" value="1"/>
</dbReference>
<dbReference type="Proteomes" id="UP000064912">
    <property type="component" value="Chromosome"/>
</dbReference>
<organism evidence="2 3">
    <name type="scientific">Rhodovulum sulfidophilum</name>
    <name type="common">Rhodobacter sulfidophilus</name>
    <dbReference type="NCBI Taxonomy" id="35806"/>
    <lineage>
        <taxon>Bacteria</taxon>
        <taxon>Pseudomonadati</taxon>
        <taxon>Pseudomonadota</taxon>
        <taxon>Alphaproteobacteria</taxon>
        <taxon>Rhodobacterales</taxon>
        <taxon>Paracoccaceae</taxon>
        <taxon>Rhodovulum</taxon>
    </lineage>
</organism>
<accession>A0A0D6B1W7</accession>
<dbReference type="PANTHER" id="PTHR13887">
    <property type="entry name" value="GLUTATHIONE S-TRANSFERASE KAPPA"/>
    <property type="match status" value="1"/>
</dbReference>
<dbReference type="InterPro" id="IPR001853">
    <property type="entry name" value="DSBA-like_thioredoxin_dom"/>
</dbReference>
<dbReference type="KEGG" id="rsu:NHU_01952"/>
<dbReference type="PANTHER" id="PTHR13887:SF41">
    <property type="entry name" value="THIOREDOXIN SUPERFAMILY PROTEIN"/>
    <property type="match status" value="1"/>
</dbReference>
<dbReference type="eggNOG" id="COG2761">
    <property type="taxonomic scope" value="Bacteria"/>
</dbReference>
<feature type="domain" description="DSBA-like thioredoxin" evidence="1">
    <location>
        <begin position="4"/>
        <end position="197"/>
    </location>
</feature>
<evidence type="ECO:0000313" key="3">
    <source>
        <dbReference type="Proteomes" id="UP000064912"/>
    </source>
</evidence>
<sequence length="216" mass="23279">MIRLDIFADPICPWCLIGKRLLEAALAERPDHPFTIAWQPFQLNPEMPRAGMDRRTYLEAKFGGQTEAVRAYAEIDQRARAAGIELNLGAIARTPNTLDAQRLIHWAGIEHRQSMVVEALSQAYFIDGQDIGDAAVLTGIAASAGLDGALVARLLASDADLDGIRERDAHARARGVTGAPTFIVADTHVLVGAQPTALWLQVIAELVGEAPKAGLQ</sequence>
<evidence type="ECO:0000259" key="1">
    <source>
        <dbReference type="Pfam" id="PF01323"/>
    </source>
</evidence>
<dbReference type="AlphaFoldDB" id="A0A0D6B1W7"/>
<proteinExistence type="predicted"/>
<reference evidence="2 3" key="1">
    <citation type="submission" date="2015-02" db="EMBL/GenBank/DDBJ databases">
        <title>Genome sequene of Rhodovulum sulfidophilum DSM 2351.</title>
        <authorList>
            <person name="Nagao N."/>
        </authorList>
    </citation>
    <scope>NUCLEOTIDE SEQUENCE [LARGE SCALE GENOMIC DNA]</scope>
    <source>
        <strain evidence="2 3">DSM 2351</strain>
    </source>
</reference>
<dbReference type="PATRIC" id="fig|35806.4.peg.2010"/>
<dbReference type="EMBL" id="AP014800">
    <property type="protein sequence ID" value="BAQ69107.1"/>
    <property type="molecule type" value="Genomic_DNA"/>
</dbReference>
<gene>
    <name evidence="2" type="ORF">NHU_01952</name>
</gene>
<dbReference type="Gene3D" id="3.40.30.10">
    <property type="entry name" value="Glutaredoxin"/>
    <property type="match status" value="1"/>
</dbReference>
<dbReference type="InterPro" id="IPR036249">
    <property type="entry name" value="Thioredoxin-like_sf"/>
</dbReference>